<accession>A0A563VKG4</accession>
<reference evidence="1 2" key="1">
    <citation type="submission" date="2019-01" db="EMBL/GenBank/DDBJ databases">
        <authorList>
            <person name="Brito A."/>
        </authorList>
    </citation>
    <scope>NUCLEOTIDE SEQUENCE [LARGE SCALE GENOMIC DNA]</scope>
    <source>
        <strain evidence="1">1</strain>
    </source>
</reference>
<gene>
    <name evidence="1" type="ORF">H1P_1290006</name>
</gene>
<name>A0A563VKG4_9CYAN</name>
<evidence type="ECO:0000313" key="1">
    <source>
        <dbReference type="EMBL" id="VEP11966.1"/>
    </source>
</evidence>
<dbReference type="RefSeq" id="WP_144869831.1">
    <property type="nucleotide sequence ID" value="NZ_LR213882.1"/>
</dbReference>
<proteinExistence type="predicted"/>
<dbReference type="InterPro" id="IPR054637">
    <property type="entry name" value="Asr1405_Asl0597-like"/>
</dbReference>
<dbReference type="Proteomes" id="UP000320055">
    <property type="component" value="Unassembled WGS sequence"/>
</dbReference>
<evidence type="ECO:0000313" key="2">
    <source>
        <dbReference type="Proteomes" id="UP000320055"/>
    </source>
</evidence>
<dbReference type="OrthoDB" id="515027at2"/>
<dbReference type="EMBL" id="CAACVJ010000034">
    <property type="protein sequence ID" value="VEP11966.1"/>
    <property type="molecule type" value="Genomic_DNA"/>
</dbReference>
<keyword evidence="2" id="KW-1185">Reference proteome</keyword>
<protein>
    <submittedName>
        <fullName evidence="1">Uncharacterized protein</fullName>
    </submittedName>
</protein>
<dbReference type="NCBIfam" id="NF045598">
    <property type="entry name" value="asr1405_asl0597"/>
    <property type="match status" value="1"/>
</dbReference>
<sequence length="80" mass="9519">MSNSSKPQTIQINWSDRWQVYYRLQALEVECSCQTDRPLQVYLGNSQAVVQTWSVVKQFTANRQELIDWLNQCWIAKCYE</sequence>
<organism evidence="1 2">
    <name type="scientific">Hyella patelloides LEGE 07179</name>
    <dbReference type="NCBI Taxonomy" id="945734"/>
    <lineage>
        <taxon>Bacteria</taxon>
        <taxon>Bacillati</taxon>
        <taxon>Cyanobacteriota</taxon>
        <taxon>Cyanophyceae</taxon>
        <taxon>Pleurocapsales</taxon>
        <taxon>Hyellaceae</taxon>
        <taxon>Hyella</taxon>
    </lineage>
</organism>
<dbReference type="AlphaFoldDB" id="A0A563VKG4"/>